<sequence>MIVVGVSPRAGSPFALQWAMAQADRIGGRVVALRACKTAPANASTRPGVSPLAHDESAVANEALADLERSVVAILGTDHGVELKAVEGGRRSVLVEASKGSTCSSSTPRAASTRARTRCSRGACWTGRTALSW</sequence>
<protein>
    <recommendedName>
        <fullName evidence="3">UspA domain-containing protein</fullName>
    </recommendedName>
</protein>
<name>A0ABQ6HT44_9MICO</name>
<dbReference type="SUPFAM" id="SSF52402">
    <property type="entry name" value="Adenine nucleotide alpha hydrolases-like"/>
    <property type="match status" value="1"/>
</dbReference>
<dbReference type="InterPro" id="IPR014729">
    <property type="entry name" value="Rossmann-like_a/b/a_fold"/>
</dbReference>
<evidence type="ECO:0000313" key="2">
    <source>
        <dbReference type="Proteomes" id="UP001157109"/>
    </source>
</evidence>
<reference evidence="2" key="1">
    <citation type="journal article" date="2019" name="Int. J. Syst. Evol. Microbiol.">
        <title>The Global Catalogue of Microorganisms (GCM) 10K type strain sequencing project: providing services to taxonomists for standard genome sequencing and annotation.</title>
        <authorList>
            <consortium name="The Broad Institute Genomics Platform"/>
            <consortium name="The Broad Institute Genome Sequencing Center for Infectious Disease"/>
            <person name="Wu L."/>
            <person name="Ma J."/>
        </authorList>
    </citation>
    <scope>NUCLEOTIDE SEQUENCE [LARGE SCALE GENOMIC DNA]</scope>
    <source>
        <strain evidence="2">NBRC 105830</strain>
    </source>
</reference>
<gene>
    <name evidence="1" type="ORF">GCM10025862_34610</name>
</gene>
<accession>A0ABQ6HT44</accession>
<keyword evidence="2" id="KW-1185">Reference proteome</keyword>
<dbReference type="Proteomes" id="UP001157109">
    <property type="component" value="Unassembled WGS sequence"/>
</dbReference>
<organism evidence="1 2">
    <name type="scientific">Arsenicicoccus piscis</name>
    <dbReference type="NCBI Taxonomy" id="673954"/>
    <lineage>
        <taxon>Bacteria</taxon>
        <taxon>Bacillati</taxon>
        <taxon>Actinomycetota</taxon>
        <taxon>Actinomycetes</taxon>
        <taxon>Micrococcales</taxon>
        <taxon>Intrasporangiaceae</taxon>
        <taxon>Arsenicicoccus</taxon>
    </lineage>
</organism>
<evidence type="ECO:0008006" key="3">
    <source>
        <dbReference type="Google" id="ProtNLM"/>
    </source>
</evidence>
<proteinExistence type="predicted"/>
<dbReference type="Gene3D" id="3.40.50.620">
    <property type="entry name" value="HUPs"/>
    <property type="match status" value="1"/>
</dbReference>
<evidence type="ECO:0000313" key="1">
    <source>
        <dbReference type="EMBL" id="GMA21440.1"/>
    </source>
</evidence>
<dbReference type="EMBL" id="BSUJ01000001">
    <property type="protein sequence ID" value="GMA21440.1"/>
    <property type="molecule type" value="Genomic_DNA"/>
</dbReference>
<comment type="caution">
    <text evidence="1">The sequence shown here is derived from an EMBL/GenBank/DDBJ whole genome shotgun (WGS) entry which is preliminary data.</text>
</comment>